<dbReference type="GO" id="GO:0008408">
    <property type="term" value="F:3'-5' exonuclease activity"/>
    <property type="evidence" value="ECO:0007669"/>
    <property type="project" value="InterPro"/>
</dbReference>
<keyword evidence="6 10" id="KW-0548">Nucleotidyltransferase</keyword>
<dbReference type="Pfam" id="PF02767">
    <property type="entry name" value="DNA_pol3_beta_2"/>
    <property type="match status" value="1"/>
</dbReference>
<evidence type="ECO:0000256" key="2">
    <source>
        <dbReference type="ARBA" id="ARBA00010752"/>
    </source>
</evidence>
<dbReference type="BioCyc" id="TSAC1094508:GLMA-2861-MONOMER"/>
<evidence type="ECO:0000256" key="3">
    <source>
        <dbReference type="ARBA" id="ARBA00021035"/>
    </source>
</evidence>
<dbReference type="GO" id="GO:0003887">
    <property type="term" value="F:DNA-directed DNA polymerase activity"/>
    <property type="evidence" value="ECO:0007669"/>
    <property type="project" value="UniProtKB-UniRule"/>
</dbReference>
<dbReference type="SMART" id="SM00480">
    <property type="entry name" value="POL3Bc"/>
    <property type="match status" value="1"/>
</dbReference>
<gene>
    <name evidence="14" type="ordered locus">Tsac_2815</name>
</gene>
<dbReference type="Pfam" id="PF02768">
    <property type="entry name" value="DNA_pol3_beta_3"/>
    <property type="match status" value="1"/>
</dbReference>
<dbReference type="Pfam" id="PF00712">
    <property type="entry name" value="DNA_pol3_beta"/>
    <property type="match status" value="1"/>
</dbReference>
<keyword evidence="7 10" id="KW-0235">DNA replication</keyword>
<dbReference type="PANTHER" id="PTHR30478:SF0">
    <property type="entry name" value="BETA SLIDING CLAMP"/>
    <property type="match status" value="1"/>
</dbReference>
<dbReference type="PATRIC" id="fig|1094508.3.peg.2841"/>
<evidence type="ECO:0000256" key="7">
    <source>
        <dbReference type="ARBA" id="ARBA00022705"/>
    </source>
</evidence>
<geneLocation type="plasmid" evidence="14 15">
    <name>pMU3262</name>
</geneLocation>
<evidence type="ECO:0000259" key="13">
    <source>
        <dbReference type="Pfam" id="PF02768"/>
    </source>
</evidence>
<evidence type="ECO:0000256" key="5">
    <source>
        <dbReference type="ARBA" id="ARBA00022679"/>
    </source>
</evidence>
<evidence type="ECO:0000256" key="4">
    <source>
        <dbReference type="ARBA" id="ARBA00022490"/>
    </source>
</evidence>
<dbReference type="Proteomes" id="UP000006178">
    <property type="component" value="Plasmid pMU3262"/>
</dbReference>
<comment type="subcellular location">
    <subcellularLocation>
        <location evidence="1 10">Cytoplasm</location>
    </subcellularLocation>
</comment>
<dbReference type="GO" id="GO:0005737">
    <property type="term" value="C:cytoplasm"/>
    <property type="evidence" value="ECO:0007669"/>
    <property type="project" value="UniProtKB-SubCell"/>
</dbReference>
<comment type="function">
    <text evidence="10">Confers DNA tethering and processivity to DNA polymerases and other proteins. Acts as a clamp, forming a ring around DNA (a reaction catalyzed by the clamp-loading complex) which diffuses in an ATP-independent manner freely and bidirectionally along dsDNA. Initially characterized for its ability to contact the catalytic subunit of DNA polymerase III (Pol III), a complex, multichain enzyme responsible for most of the replicative synthesis in bacteria; Pol III exhibits 3'-5' exonuclease proofreading activity. The beta chain is required for initiation of replication as well as for processivity of DNA replication.</text>
</comment>
<dbReference type="RefSeq" id="WP_014759633.1">
    <property type="nucleotide sequence ID" value="NC_017998.1"/>
</dbReference>
<name>I3WC11_THESW</name>
<proteinExistence type="inferred from homology"/>
<evidence type="ECO:0000259" key="11">
    <source>
        <dbReference type="Pfam" id="PF00712"/>
    </source>
</evidence>
<keyword evidence="5 10" id="KW-0808">Transferase</keyword>
<keyword evidence="8 10" id="KW-0239">DNA-directed DNA polymerase</keyword>
<sequence>MNVKVKKGDLSSAVESASKSINARSTMPILQSILLKAKESTLHVIGTNLELTIETKIDAEIEEEGCVCIDAKLLSDLTKKFSGDDVFIESDGTSITIRNLLSEFKIVGQLAEEFPELPRLTNGNKFSVNQGIFNKAIQKVLYCFSKDEFRPVFTGIYFEINNGKLTLVSTDGYRLSRTTVDIDGENEISFIVPGKSLLEVNKILKGDKIEIVVYANHVEFRILNTTIMTRLIEGQYLNYKNVIPNISQNIQVKIKKNDFMRALERTLIFNNKNNYVILKNYNNKVHLSSQSAIGKINEELLCESTGEIEIEIAFNAKYILEVLNAIDEEEVIFKFIDNKNPIIIETDDFFNMTLPIVIKENISNAA</sequence>
<accession>I3WC11</accession>
<protein>
    <recommendedName>
        <fullName evidence="3 10">Beta sliding clamp</fullName>
    </recommendedName>
</protein>
<evidence type="ECO:0000256" key="10">
    <source>
        <dbReference type="PIRNR" id="PIRNR000804"/>
    </source>
</evidence>
<evidence type="ECO:0000313" key="14">
    <source>
        <dbReference type="EMBL" id="AFK94362.1"/>
    </source>
</evidence>
<dbReference type="PIRSF" id="PIRSF000804">
    <property type="entry name" value="DNA_pol_III_b"/>
    <property type="match status" value="1"/>
</dbReference>
<dbReference type="PANTHER" id="PTHR30478">
    <property type="entry name" value="DNA POLYMERASE III SUBUNIT BETA"/>
    <property type="match status" value="1"/>
</dbReference>
<dbReference type="Gene3D" id="3.10.150.10">
    <property type="entry name" value="DNA Polymerase III, subunit A, domain 2"/>
    <property type="match status" value="1"/>
</dbReference>
<dbReference type="AlphaFoldDB" id="I3WC11"/>
<dbReference type="Gene3D" id="3.70.10.10">
    <property type="match status" value="1"/>
</dbReference>
<evidence type="ECO:0000256" key="6">
    <source>
        <dbReference type="ARBA" id="ARBA00022695"/>
    </source>
</evidence>
<keyword evidence="4 10" id="KW-0963">Cytoplasm</keyword>
<keyword evidence="15" id="KW-1185">Reference proteome</keyword>
<dbReference type="InterPro" id="IPR022637">
    <property type="entry name" value="DNA_polIII_beta_cen"/>
</dbReference>
<evidence type="ECO:0000256" key="8">
    <source>
        <dbReference type="ARBA" id="ARBA00022932"/>
    </source>
</evidence>
<comment type="subunit">
    <text evidence="10">Forms a ring-shaped head-to-tail homodimer around DNA.</text>
</comment>
<keyword evidence="14" id="KW-0614">Plasmid</keyword>
<feature type="domain" description="DNA polymerase III beta sliding clamp C-terminal" evidence="13">
    <location>
        <begin position="241"/>
        <end position="348"/>
    </location>
</feature>
<evidence type="ECO:0000256" key="1">
    <source>
        <dbReference type="ARBA" id="ARBA00004496"/>
    </source>
</evidence>
<dbReference type="GO" id="GO:0006271">
    <property type="term" value="P:DNA strand elongation involved in DNA replication"/>
    <property type="evidence" value="ECO:0007669"/>
    <property type="project" value="TreeGrafter"/>
</dbReference>
<dbReference type="CDD" id="cd00140">
    <property type="entry name" value="beta_clamp"/>
    <property type="match status" value="1"/>
</dbReference>
<evidence type="ECO:0000313" key="15">
    <source>
        <dbReference type="Proteomes" id="UP000006178"/>
    </source>
</evidence>
<dbReference type="NCBIfam" id="TIGR00663">
    <property type="entry name" value="dnan"/>
    <property type="match status" value="1"/>
</dbReference>
<dbReference type="InterPro" id="IPR022635">
    <property type="entry name" value="DNA_polIII_beta_C"/>
</dbReference>
<evidence type="ECO:0000256" key="9">
    <source>
        <dbReference type="ARBA" id="ARBA00023125"/>
    </source>
</evidence>
<dbReference type="InterPro" id="IPR046938">
    <property type="entry name" value="DNA_clamp_sf"/>
</dbReference>
<dbReference type="InterPro" id="IPR022634">
    <property type="entry name" value="DNA_polIII_beta_N"/>
</dbReference>
<organism evidence="14 15">
    <name type="scientific">Thermoanaerobacterium saccharolyticum (strain DSM 8691 / JW/SL-YS485)</name>
    <dbReference type="NCBI Taxonomy" id="1094508"/>
    <lineage>
        <taxon>Bacteria</taxon>
        <taxon>Bacillati</taxon>
        <taxon>Bacillota</taxon>
        <taxon>Clostridia</taxon>
        <taxon>Thermoanaerobacterales</taxon>
        <taxon>Thermoanaerobacteraceae</taxon>
        <taxon>Thermoanaerobacterium</taxon>
    </lineage>
</organism>
<dbReference type="SUPFAM" id="SSF55979">
    <property type="entry name" value="DNA clamp"/>
    <property type="match status" value="3"/>
</dbReference>
<feature type="domain" description="DNA polymerase III beta sliding clamp N-terminal" evidence="11">
    <location>
        <begin position="1"/>
        <end position="118"/>
    </location>
</feature>
<dbReference type="GO" id="GO:0003677">
    <property type="term" value="F:DNA binding"/>
    <property type="evidence" value="ECO:0007669"/>
    <property type="project" value="UniProtKB-UniRule"/>
</dbReference>
<keyword evidence="9" id="KW-0238">DNA-binding</keyword>
<comment type="similarity">
    <text evidence="2 10">Belongs to the beta sliding clamp family.</text>
</comment>
<dbReference type="KEGG" id="tsh:Tsac_2815"/>
<dbReference type="InterPro" id="IPR001001">
    <property type="entry name" value="DNA_polIII_beta"/>
</dbReference>
<dbReference type="GO" id="GO:0009360">
    <property type="term" value="C:DNA polymerase III complex"/>
    <property type="evidence" value="ECO:0007669"/>
    <property type="project" value="InterPro"/>
</dbReference>
<dbReference type="EMBL" id="CP003185">
    <property type="protein sequence ID" value="AFK94362.1"/>
    <property type="molecule type" value="Genomic_DNA"/>
</dbReference>
<reference evidence="14 15" key="1">
    <citation type="journal article" date="2014" name="Appl. Environ. Microbiol.">
        <title>Profile of Secreted Hydrolases, Associated Proteins, and SlpA in Thermoanaerobacterium saccharolyticum during the Degradation of Hemicellulose.</title>
        <authorList>
            <person name="Currie D.H."/>
            <person name="Guss A.M."/>
            <person name="Herring C.D."/>
            <person name="Giannone R.J."/>
            <person name="Johnson C.M."/>
            <person name="Lankford P.K."/>
            <person name="Brown S.D."/>
            <person name="Hettich R.L."/>
            <person name="Lynd L.R."/>
        </authorList>
    </citation>
    <scope>NUCLEOTIDE SEQUENCE [LARGE SCALE GENOMIC DNA]</scope>
    <source>
        <strain evidence="15">DSM 8691 / JW/SL-YS485</strain>
    </source>
</reference>
<evidence type="ECO:0000259" key="12">
    <source>
        <dbReference type="Pfam" id="PF02767"/>
    </source>
</evidence>
<feature type="domain" description="DNA polymerase III beta sliding clamp central" evidence="12">
    <location>
        <begin position="128"/>
        <end position="236"/>
    </location>
</feature>